<name>A0A9P8AGS3_9ASCO</name>
<evidence type="ECO:0000313" key="2">
    <source>
        <dbReference type="EMBL" id="KAG7192640.1"/>
    </source>
</evidence>
<feature type="region of interest" description="Disordered" evidence="1">
    <location>
        <begin position="23"/>
        <end position="44"/>
    </location>
</feature>
<comment type="caution">
    <text evidence="2">The sequence shown here is derived from an EMBL/GenBank/DDBJ whole genome shotgun (WGS) entry which is preliminary data.</text>
</comment>
<gene>
    <name evidence="2" type="ORF">KQ657_001420</name>
</gene>
<sequence>MATDDSNTNGGWAAALSQKPISRSNSNYSIRDTPSFPRASSTTNINQGVAELNVNEEFNWVEIRNHLHTQFQADLASAKATDGSVVVFKLLELNNPWQLNHTSNKLKTKSIKFNLMSEINKSLAKRTLNDRP</sequence>
<dbReference type="AlphaFoldDB" id="A0A9P8AGS3"/>
<proteinExistence type="predicted"/>
<reference evidence="2" key="1">
    <citation type="submission" date="2021-03" db="EMBL/GenBank/DDBJ databases">
        <authorList>
            <person name="Palmer J.M."/>
        </authorList>
    </citation>
    <scope>NUCLEOTIDE SEQUENCE</scope>
    <source>
        <strain evidence="2">ARV_011</strain>
    </source>
</reference>
<evidence type="ECO:0000256" key="1">
    <source>
        <dbReference type="SAM" id="MobiDB-lite"/>
    </source>
</evidence>
<keyword evidence="3" id="KW-1185">Reference proteome</keyword>
<dbReference type="GeneID" id="66114794"/>
<evidence type="ECO:0000313" key="3">
    <source>
        <dbReference type="Proteomes" id="UP000790833"/>
    </source>
</evidence>
<accession>A0A9P8AGS3</accession>
<dbReference type="Proteomes" id="UP000790833">
    <property type="component" value="Unassembled WGS sequence"/>
</dbReference>
<dbReference type="EMBL" id="JAHMUF010000016">
    <property type="protein sequence ID" value="KAG7192640.1"/>
    <property type="molecule type" value="Genomic_DNA"/>
</dbReference>
<protein>
    <submittedName>
        <fullName evidence="2">Uncharacterized protein</fullName>
    </submittedName>
</protein>
<dbReference type="RefSeq" id="XP_043048190.1">
    <property type="nucleotide sequence ID" value="XM_043192218.1"/>
</dbReference>
<organism evidence="2 3">
    <name type="scientific">Scheffersomyces spartinae</name>
    <dbReference type="NCBI Taxonomy" id="45513"/>
    <lineage>
        <taxon>Eukaryota</taxon>
        <taxon>Fungi</taxon>
        <taxon>Dikarya</taxon>
        <taxon>Ascomycota</taxon>
        <taxon>Saccharomycotina</taxon>
        <taxon>Pichiomycetes</taxon>
        <taxon>Debaryomycetaceae</taxon>
        <taxon>Scheffersomyces</taxon>
    </lineage>
</organism>